<evidence type="ECO:0000256" key="6">
    <source>
        <dbReference type="ARBA" id="ARBA00022786"/>
    </source>
</evidence>
<feature type="domain" description="RING-type" evidence="10">
    <location>
        <begin position="499"/>
        <end position="540"/>
    </location>
</feature>
<dbReference type="InterPro" id="IPR045191">
    <property type="entry name" value="MBR1/2-like"/>
</dbReference>
<evidence type="ECO:0000256" key="3">
    <source>
        <dbReference type="ARBA" id="ARBA00022679"/>
    </source>
</evidence>
<evidence type="ECO:0000259" key="10">
    <source>
        <dbReference type="PROSITE" id="PS50089"/>
    </source>
</evidence>
<dbReference type="EMBL" id="GGEC01037030">
    <property type="protein sequence ID" value="MBX17514.1"/>
    <property type="molecule type" value="Transcribed_RNA"/>
</dbReference>
<sequence>MDAYSGKRPSDGFAVSKKGSALVVSDSANNRDRNAQFCSRIGCSGRLNAAKGVQISSPQKGRSSRSAFHPSSVGKEIIGSSSKPCSAFNKPRKSLQETQRILSSPLETDSSETSSVQDESGVPDLLIPPGRIGGGFHPESDDTRCHPIAPMEVGSSSVASSTRSQRTLRQRSGLGNQDNLCSSPVALASKSKIQGTRTNASRYGLKNLQGNSKSDVVHSGSSSSDSNLSRKKDVVKKRICDGESSSSAKEKKMNWSSVGMRNPSSSSGISISDTRRAINGTPNGDGSAPSVRTRRTFSGYTRARAANQRNGNNLLVNRPHVMVSQMSQPDISLDANAPSSSHPFSMETSLSRPTSYGRSASGNESLQGRPSSPAEVGNSRSLPNRESFRHYNTDGIAEVLLALERIEQDEELTYEQLLVLETNLFLNGLSFNDQHRDMRLDIDNMSYEELLALEERMGTVSTALTEEALSECLEISTYCSVPLEYATASNGKDKDDVKCSICQDEYADGDEVGSLECKHMYHVVCIRQWLGLKNWCPVCKGSAAQS</sequence>
<keyword evidence="4" id="KW-0479">Metal-binding</keyword>
<dbReference type="Pfam" id="PF13639">
    <property type="entry name" value="zf-RING_2"/>
    <property type="match status" value="1"/>
</dbReference>
<evidence type="ECO:0000256" key="4">
    <source>
        <dbReference type="ARBA" id="ARBA00022723"/>
    </source>
</evidence>
<dbReference type="PANTHER" id="PTHR22937">
    <property type="entry name" value="E3 UBIQUITIN-PROTEIN LIGASE RNF165"/>
    <property type="match status" value="1"/>
</dbReference>
<feature type="compositionally biased region" description="Polar residues" evidence="9">
    <location>
        <begin position="337"/>
        <end position="370"/>
    </location>
</feature>
<feature type="region of interest" description="Disordered" evidence="9">
    <location>
        <begin position="331"/>
        <end position="387"/>
    </location>
</feature>
<keyword evidence="3" id="KW-0808">Transferase</keyword>
<evidence type="ECO:0000313" key="11">
    <source>
        <dbReference type="EMBL" id="MBX17512.1"/>
    </source>
</evidence>
<evidence type="ECO:0000256" key="5">
    <source>
        <dbReference type="ARBA" id="ARBA00022771"/>
    </source>
</evidence>
<keyword evidence="6" id="KW-0833">Ubl conjugation pathway</keyword>
<dbReference type="PANTHER" id="PTHR22937:SF136">
    <property type="entry name" value="RING-TYPE E3 UBIQUITIN TRANSFERASE"/>
    <property type="match status" value="1"/>
</dbReference>
<evidence type="ECO:0000256" key="9">
    <source>
        <dbReference type="SAM" id="MobiDB-lite"/>
    </source>
</evidence>
<dbReference type="InterPro" id="IPR001841">
    <property type="entry name" value="Znf_RING"/>
</dbReference>
<evidence type="ECO:0000256" key="7">
    <source>
        <dbReference type="ARBA" id="ARBA00022833"/>
    </source>
</evidence>
<dbReference type="EMBL" id="GGEC01037028">
    <property type="protein sequence ID" value="MBX17512.1"/>
    <property type="molecule type" value="Transcribed_RNA"/>
</dbReference>
<feature type="region of interest" description="Disordered" evidence="9">
    <location>
        <begin position="52"/>
        <end position="293"/>
    </location>
</feature>
<accession>A0A2P2LHR6</accession>
<dbReference type="Gene3D" id="3.30.40.10">
    <property type="entry name" value="Zinc/RING finger domain, C3HC4 (zinc finger)"/>
    <property type="match status" value="1"/>
</dbReference>
<protein>
    <recommendedName>
        <fullName evidence="2">RING-type E3 ubiquitin transferase</fullName>
        <ecNumber evidence="2">2.3.2.27</ecNumber>
    </recommendedName>
</protein>
<dbReference type="GO" id="GO:0008270">
    <property type="term" value="F:zinc ion binding"/>
    <property type="evidence" value="ECO:0007669"/>
    <property type="project" value="UniProtKB-KW"/>
</dbReference>
<dbReference type="SMART" id="SM00184">
    <property type="entry name" value="RING"/>
    <property type="match status" value="1"/>
</dbReference>
<reference evidence="11" key="1">
    <citation type="submission" date="2018-02" db="EMBL/GenBank/DDBJ databases">
        <title>Rhizophora mucronata_Transcriptome.</title>
        <authorList>
            <person name="Meera S.P."/>
            <person name="Sreeshan A."/>
            <person name="Augustine A."/>
        </authorList>
    </citation>
    <scope>NUCLEOTIDE SEQUENCE</scope>
    <source>
        <tissue evidence="11">Leaf</tissue>
    </source>
</reference>
<evidence type="ECO:0000256" key="2">
    <source>
        <dbReference type="ARBA" id="ARBA00012483"/>
    </source>
</evidence>
<feature type="compositionally biased region" description="Polar residues" evidence="9">
    <location>
        <begin position="173"/>
        <end position="182"/>
    </location>
</feature>
<dbReference type="FunFam" id="3.30.40.10:FF:000504">
    <property type="entry name" value="E3 ubiquitin-protein ligase arkadia"/>
    <property type="match status" value="1"/>
</dbReference>
<keyword evidence="5 8" id="KW-0863">Zinc-finger</keyword>
<dbReference type="PROSITE" id="PS50089">
    <property type="entry name" value="ZF_RING_2"/>
    <property type="match status" value="1"/>
</dbReference>
<feature type="compositionally biased region" description="Low complexity" evidence="9">
    <location>
        <begin position="212"/>
        <end position="227"/>
    </location>
</feature>
<organism evidence="11">
    <name type="scientific">Rhizophora mucronata</name>
    <name type="common">Asiatic mangrove</name>
    <dbReference type="NCBI Taxonomy" id="61149"/>
    <lineage>
        <taxon>Eukaryota</taxon>
        <taxon>Viridiplantae</taxon>
        <taxon>Streptophyta</taxon>
        <taxon>Embryophyta</taxon>
        <taxon>Tracheophyta</taxon>
        <taxon>Spermatophyta</taxon>
        <taxon>Magnoliopsida</taxon>
        <taxon>eudicotyledons</taxon>
        <taxon>Gunneridae</taxon>
        <taxon>Pentapetalae</taxon>
        <taxon>rosids</taxon>
        <taxon>fabids</taxon>
        <taxon>Malpighiales</taxon>
        <taxon>Rhizophoraceae</taxon>
        <taxon>Rhizophora</taxon>
    </lineage>
</organism>
<dbReference type="EC" id="2.3.2.27" evidence="2"/>
<evidence type="ECO:0000256" key="1">
    <source>
        <dbReference type="ARBA" id="ARBA00000900"/>
    </source>
</evidence>
<feature type="compositionally biased region" description="Polar residues" evidence="9">
    <location>
        <begin position="254"/>
        <end position="263"/>
    </location>
</feature>
<proteinExistence type="predicted"/>
<feature type="compositionally biased region" description="Low complexity" evidence="9">
    <location>
        <begin position="155"/>
        <end position="172"/>
    </location>
</feature>
<feature type="compositionally biased region" description="Polar residues" evidence="9">
    <location>
        <begin position="191"/>
        <end position="201"/>
    </location>
</feature>
<dbReference type="GO" id="GO:0061630">
    <property type="term" value="F:ubiquitin protein ligase activity"/>
    <property type="evidence" value="ECO:0007669"/>
    <property type="project" value="UniProtKB-EC"/>
</dbReference>
<dbReference type="SUPFAM" id="SSF57850">
    <property type="entry name" value="RING/U-box"/>
    <property type="match status" value="1"/>
</dbReference>
<evidence type="ECO:0000256" key="8">
    <source>
        <dbReference type="PROSITE-ProRule" id="PRU00175"/>
    </source>
</evidence>
<feature type="compositionally biased region" description="Polar residues" evidence="9">
    <location>
        <begin position="96"/>
        <end position="118"/>
    </location>
</feature>
<keyword evidence="7" id="KW-0862">Zinc</keyword>
<name>A0A2P2LHR6_RHIMU</name>
<feature type="compositionally biased region" description="Polar residues" evidence="9">
    <location>
        <begin position="54"/>
        <end position="66"/>
    </location>
</feature>
<comment type="catalytic activity">
    <reaction evidence="1">
        <text>S-ubiquitinyl-[E2 ubiquitin-conjugating enzyme]-L-cysteine + [acceptor protein]-L-lysine = [E2 ubiquitin-conjugating enzyme]-L-cysteine + N(6)-ubiquitinyl-[acceptor protein]-L-lysine.</text>
        <dbReference type="EC" id="2.3.2.27"/>
    </reaction>
</comment>
<feature type="compositionally biased region" description="Basic and acidic residues" evidence="9">
    <location>
        <begin position="228"/>
        <end position="241"/>
    </location>
</feature>
<dbReference type="AlphaFoldDB" id="A0A2P2LHR6"/>
<dbReference type="InterPro" id="IPR013083">
    <property type="entry name" value="Znf_RING/FYVE/PHD"/>
</dbReference>